<feature type="chain" id="PRO_5031397772" evidence="1">
    <location>
        <begin position="26"/>
        <end position="564"/>
    </location>
</feature>
<dbReference type="SUPFAM" id="SSF53850">
    <property type="entry name" value="Periplasmic binding protein-like II"/>
    <property type="match status" value="1"/>
</dbReference>
<keyword evidence="1" id="KW-0732">Signal</keyword>
<dbReference type="AlphaFoldDB" id="A0A7W9GWN6"/>
<dbReference type="InterPro" id="IPR050490">
    <property type="entry name" value="Bact_solute-bd_prot1"/>
</dbReference>
<dbReference type="PROSITE" id="PS51257">
    <property type="entry name" value="PROKAR_LIPOPROTEIN"/>
    <property type="match status" value="1"/>
</dbReference>
<reference evidence="2 3" key="1">
    <citation type="submission" date="2020-08" db="EMBL/GenBank/DDBJ databases">
        <title>Sequencing the genomes of 1000 actinobacteria strains.</title>
        <authorList>
            <person name="Klenk H.-P."/>
        </authorList>
    </citation>
    <scope>NUCLEOTIDE SEQUENCE [LARGE SCALE GENOMIC DNA]</scope>
    <source>
        <strain evidence="2 3">DSM 102122</strain>
    </source>
</reference>
<dbReference type="Proteomes" id="UP000542813">
    <property type="component" value="Unassembled WGS sequence"/>
</dbReference>
<dbReference type="Gene3D" id="3.40.190.10">
    <property type="entry name" value="Periplasmic binding protein-like II"/>
    <property type="match status" value="2"/>
</dbReference>
<name>A0A7W9GWN6_9ACTN</name>
<dbReference type="PANTHER" id="PTHR43649">
    <property type="entry name" value="ARABINOSE-BINDING PROTEIN-RELATED"/>
    <property type="match status" value="1"/>
</dbReference>
<dbReference type="RefSeq" id="WP_184827511.1">
    <property type="nucleotide sequence ID" value="NZ_JACHMM010000001.1"/>
</dbReference>
<gene>
    <name evidence="2" type="ORF">HD601_005621</name>
</gene>
<dbReference type="InterPro" id="IPR006059">
    <property type="entry name" value="SBP"/>
</dbReference>
<keyword evidence="3" id="KW-1185">Reference proteome</keyword>
<comment type="caution">
    <text evidence="2">The sequence shown here is derived from an EMBL/GenBank/DDBJ whole genome shotgun (WGS) entry which is preliminary data.</text>
</comment>
<evidence type="ECO:0000256" key="1">
    <source>
        <dbReference type="SAM" id="SignalP"/>
    </source>
</evidence>
<organism evidence="2 3">
    <name type="scientific">Jiangella mangrovi</name>
    <dbReference type="NCBI Taxonomy" id="1524084"/>
    <lineage>
        <taxon>Bacteria</taxon>
        <taxon>Bacillati</taxon>
        <taxon>Actinomycetota</taxon>
        <taxon>Actinomycetes</taxon>
        <taxon>Jiangellales</taxon>
        <taxon>Jiangellaceae</taxon>
        <taxon>Jiangella</taxon>
    </lineage>
</organism>
<dbReference type="PANTHER" id="PTHR43649:SF12">
    <property type="entry name" value="DIACETYLCHITOBIOSE BINDING PROTEIN DASA"/>
    <property type="match status" value="1"/>
</dbReference>
<dbReference type="Pfam" id="PF01547">
    <property type="entry name" value="SBP_bac_1"/>
    <property type="match status" value="1"/>
</dbReference>
<dbReference type="EMBL" id="JACHMM010000001">
    <property type="protein sequence ID" value="MBB5791046.1"/>
    <property type="molecule type" value="Genomic_DNA"/>
</dbReference>
<evidence type="ECO:0000313" key="2">
    <source>
        <dbReference type="EMBL" id="MBB5791046.1"/>
    </source>
</evidence>
<accession>A0A7W9GWN6</accession>
<sequence length="564" mass="62463">MRTISRRRTAAGAASAVALALMAGACGGGSGGGGDEGAPVDVDELLSGDEHSVGAMQDYAFGDTFVASSDEPLTISMLYRDHPNYPLDENWLILQQLQDVNNVVFDFTSVPLPDLDQRRSVLVGAGNAPDVMPNTKPSEEQPFIASGSLLPISDYVDLMPNFQHYVEEWGLEDEIEAQRKLDGKYYMIPSLLEAPRDSNSITIRADLFEASGFDEDPQTWDEFADQLEKVMADNDLQYGFSDRWNFGEPMGATLGFAGPSFGTDAGWEYHDGLHWDDEAGEYVYAGAQDEYRDMLAYFNDMYERGLLDPESLSQDDETAMAKFASGQSAAIGSNDQEILLYRNAMNDPNARLRQIVVPAGPAGDIVGSSRISTGLMFSSDLADKDTLVATLQFADWLYYSDEGREFAMWGVEGKTFTRDGDTRVLADDIDMAGLNPDAPQSIQAAYGFYNGVFMLEHGSSMELMQSERREEVAQWFAEMDERKTLRPTAPALLYDELELEQQALTGSQLKDTVMQYTSQFILGQASLEDDWDDYVAQLESQNMQAYVDLANEATQREFDEDAFG</sequence>
<proteinExistence type="predicted"/>
<protein>
    <submittedName>
        <fullName evidence="2">Putative aldouronate transport system substrate-binding protein</fullName>
    </submittedName>
</protein>
<feature type="signal peptide" evidence="1">
    <location>
        <begin position="1"/>
        <end position="25"/>
    </location>
</feature>
<evidence type="ECO:0000313" key="3">
    <source>
        <dbReference type="Proteomes" id="UP000542813"/>
    </source>
</evidence>